<dbReference type="GO" id="GO:0006310">
    <property type="term" value="P:DNA recombination"/>
    <property type="evidence" value="ECO:0007669"/>
    <property type="project" value="UniProtKB-KW"/>
</dbReference>
<reference evidence="2" key="2">
    <citation type="journal article" date="2023" name="Microbiol Resour">
        <title>Decontamination and Annotation of the Draft Genome Sequence of the Oomycete Lagenidium giganteum ARSEF 373.</title>
        <authorList>
            <person name="Morgan W.R."/>
            <person name="Tartar A."/>
        </authorList>
    </citation>
    <scope>NUCLEOTIDE SEQUENCE</scope>
    <source>
        <strain evidence="2">ARSEF 373</strain>
    </source>
</reference>
<accession>A0AAV2ZD49</accession>
<dbReference type="AlphaFoldDB" id="A0AAV2ZD49"/>
<keyword evidence="1" id="KW-0233">DNA recombination</keyword>
<dbReference type="EMBL" id="DAKRPA010000030">
    <property type="protein sequence ID" value="DBA02540.1"/>
    <property type="molecule type" value="Genomic_DNA"/>
</dbReference>
<name>A0AAV2ZD49_9STRA</name>
<evidence type="ECO:0000313" key="2">
    <source>
        <dbReference type="EMBL" id="DBA02540.1"/>
    </source>
</evidence>
<organism evidence="2 3">
    <name type="scientific">Lagenidium giganteum</name>
    <dbReference type="NCBI Taxonomy" id="4803"/>
    <lineage>
        <taxon>Eukaryota</taxon>
        <taxon>Sar</taxon>
        <taxon>Stramenopiles</taxon>
        <taxon>Oomycota</taxon>
        <taxon>Peronosporomycetes</taxon>
        <taxon>Pythiales</taxon>
        <taxon>Pythiaceae</taxon>
    </lineage>
</organism>
<dbReference type="InterPro" id="IPR013762">
    <property type="entry name" value="Integrase-like_cat_sf"/>
</dbReference>
<evidence type="ECO:0000313" key="3">
    <source>
        <dbReference type="Proteomes" id="UP001146120"/>
    </source>
</evidence>
<reference evidence="2" key="1">
    <citation type="submission" date="2022-11" db="EMBL/GenBank/DDBJ databases">
        <authorList>
            <person name="Morgan W.R."/>
            <person name="Tartar A."/>
        </authorList>
    </citation>
    <scope>NUCLEOTIDE SEQUENCE</scope>
    <source>
        <strain evidence="2">ARSEF 373</strain>
    </source>
</reference>
<dbReference type="Gene3D" id="1.10.443.10">
    <property type="entry name" value="Intergrase catalytic core"/>
    <property type="match status" value="1"/>
</dbReference>
<dbReference type="InterPro" id="IPR011010">
    <property type="entry name" value="DNA_brk_join_enz"/>
</dbReference>
<comment type="caution">
    <text evidence="2">The sequence shown here is derived from an EMBL/GenBank/DDBJ whole genome shotgun (WGS) entry which is preliminary data.</text>
</comment>
<sequence>MTSVLSMKADDGGYHVFATYPGHRSTFFNLFRDYHQSMSPELKRELSHHFRGLRNQIADAVGNGEGKVEVSKAPMTVVMLSAIATGMLQSESRDVVFARTCMLLCWNLMSRATNMTSICYSHIAWGEDALRIYFAHMKNDQGGTRPKDPRHVHVNPFKHEICPILALGIYWATYSIDSTDCHLFPGHEQYDRFRKALRRALLIPSVRRHLEESGKDSSSIGTHSLRKGAATFASSGSTACPSAVAVHLRAGWTM</sequence>
<dbReference type="Proteomes" id="UP001146120">
    <property type="component" value="Unassembled WGS sequence"/>
</dbReference>
<dbReference type="GO" id="GO:0003677">
    <property type="term" value="F:DNA binding"/>
    <property type="evidence" value="ECO:0007669"/>
    <property type="project" value="InterPro"/>
</dbReference>
<feature type="non-terminal residue" evidence="2">
    <location>
        <position position="254"/>
    </location>
</feature>
<evidence type="ECO:0000256" key="1">
    <source>
        <dbReference type="ARBA" id="ARBA00023172"/>
    </source>
</evidence>
<protein>
    <submittedName>
        <fullName evidence="2">Uncharacterized protein</fullName>
    </submittedName>
</protein>
<gene>
    <name evidence="2" type="ORF">N0F65_011012</name>
</gene>
<dbReference type="SUPFAM" id="SSF56349">
    <property type="entry name" value="DNA breaking-rejoining enzymes"/>
    <property type="match status" value="1"/>
</dbReference>
<proteinExistence type="predicted"/>
<keyword evidence="3" id="KW-1185">Reference proteome</keyword>
<dbReference type="GO" id="GO:0015074">
    <property type="term" value="P:DNA integration"/>
    <property type="evidence" value="ECO:0007669"/>
    <property type="project" value="InterPro"/>
</dbReference>